<keyword evidence="1" id="KW-0812">Transmembrane</keyword>
<dbReference type="EMBL" id="JAAOZC010000001">
    <property type="protein sequence ID" value="NIJ07002.1"/>
    <property type="molecule type" value="Genomic_DNA"/>
</dbReference>
<reference evidence="2 3" key="1">
    <citation type="submission" date="2020-03" db="EMBL/GenBank/DDBJ databases">
        <title>Genomic Encyclopedia of Type Strains, Phase III (KMG-III): the genomes of soil and plant-associated and newly described type strains.</title>
        <authorList>
            <person name="Whitman W."/>
        </authorList>
    </citation>
    <scope>NUCLEOTIDE SEQUENCE [LARGE SCALE GENOMIC DNA]</scope>
    <source>
        <strain evidence="2 3">CECT 8804</strain>
    </source>
</reference>
<keyword evidence="1" id="KW-0472">Membrane</keyword>
<evidence type="ECO:0000256" key="1">
    <source>
        <dbReference type="SAM" id="Phobius"/>
    </source>
</evidence>
<sequence>MPTFTTNQWVVVFLVLLLGWLLGLISRSGGAKWRRAYEAERDGRIEENREHAAALEAANARIAELERTRPVVTKAPVAAPLASTETLDLTRDDLARIRGVGAAGQRRLNDVGIYRYADIASLTPADETALEEKLGADPGYIEQEGWREQAALLADGKLDEHQTRFG</sequence>
<comment type="caution">
    <text evidence="2">The sequence shown here is derived from an EMBL/GenBank/DDBJ whole genome shotgun (WGS) entry which is preliminary data.</text>
</comment>
<organism evidence="2 3">
    <name type="scientific">Sphingomonas vulcanisoli</name>
    <dbReference type="NCBI Taxonomy" id="1658060"/>
    <lineage>
        <taxon>Bacteria</taxon>
        <taxon>Pseudomonadati</taxon>
        <taxon>Pseudomonadota</taxon>
        <taxon>Alphaproteobacteria</taxon>
        <taxon>Sphingomonadales</taxon>
        <taxon>Sphingomonadaceae</taxon>
        <taxon>Sphingomonas</taxon>
    </lineage>
</organism>
<protein>
    <submittedName>
        <fullName evidence="2">Flap endonuclease-1-like 5' DNA nuclease</fullName>
    </submittedName>
</protein>
<dbReference type="RefSeq" id="WP_167071822.1">
    <property type="nucleotide sequence ID" value="NZ_JAAOZC010000001.1"/>
</dbReference>
<proteinExistence type="predicted"/>
<feature type="transmembrane region" description="Helical" evidence="1">
    <location>
        <begin position="6"/>
        <end position="25"/>
    </location>
</feature>
<accession>A0ABX0TRK3</accession>
<evidence type="ECO:0000313" key="3">
    <source>
        <dbReference type="Proteomes" id="UP000727456"/>
    </source>
</evidence>
<gene>
    <name evidence="2" type="ORF">FHS31_000584</name>
</gene>
<name>A0ABX0TRK3_9SPHN</name>
<keyword evidence="1" id="KW-1133">Transmembrane helix</keyword>
<dbReference type="Proteomes" id="UP000727456">
    <property type="component" value="Unassembled WGS sequence"/>
</dbReference>
<dbReference type="Gene3D" id="1.10.150.20">
    <property type="entry name" value="5' to 3' exonuclease, C-terminal subdomain"/>
    <property type="match status" value="1"/>
</dbReference>
<evidence type="ECO:0000313" key="2">
    <source>
        <dbReference type="EMBL" id="NIJ07002.1"/>
    </source>
</evidence>
<keyword evidence="3" id="KW-1185">Reference proteome</keyword>